<gene>
    <name evidence="4" type="ORF">ABUK86_13120</name>
</gene>
<feature type="domain" description="Pyruvate/ketoisovalerate oxidoreductase catalytic" evidence="2">
    <location>
        <begin position="20"/>
        <end position="207"/>
    </location>
</feature>
<dbReference type="Pfam" id="PF01855">
    <property type="entry name" value="POR_N"/>
    <property type="match status" value="1"/>
</dbReference>
<dbReference type="Gene3D" id="3.40.920.10">
    <property type="entry name" value="Pyruvate-ferredoxin oxidoreductase, PFOR, domain III"/>
    <property type="match status" value="1"/>
</dbReference>
<dbReference type="Pfam" id="PF01558">
    <property type="entry name" value="POR"/>
    <property type="match status" value="1"/>
</dbReference>
<evidence type="ECO:0000313" key="4">
    <source>
        <dbReference type="EMBL" id="MES0834719.1"/>
    </source>
</evidence>
<evidence type="ECO:0000259" key="2">
    <source>
        <dbReference type="Pfam" id="PF01558"/>
    </source>
</evidence>
<dbReference type="SUPFAM" id="SSF52518">
    <property type="entry name" value="Thiamin diphosphate-binding fold (THDP-binding)"/>
    <property type="match status" value="1"/>
</dbReference>
<dbReference type="CDD" id="cd07034">
    <property type="entry name" value="TPP_PYR_PFOR_IOR-alpha_like"/>
    <property type="match status" value="1"/>
</dbReference>
<organism evidence="4 5">
    <name type="scientific">Nocardiopsis tropica</name>
    <dbReference type="NCBI Taxonomy" id="109330"/>
    <lineage>
        <taxon>Bacteria</taxon>
        <taxon>Bacillati</taxon>
        <taxon>Actinomycetota</taxon>
        <taxon>Actinomycetes</taxon>
        <taxon>Streptosporangiales</taxon>
        <taxon>Nocardiopsidaceae</taxon>
        <taxon>Nocardiopsis</taxon>
    </lineage>
</organism>
<dbReference type="RefSeq" id="WP_267946740.1">
    <property type="nucleotide sequence ID" value="NZ_JBEQNA010000006.1"/>
</dbReference>
<protein>
    <submittedName>
        <fullName evidence="4">2-oxoacid:acceptor oxidoreductase subunit alpha</fullName>
    </submittedName>
</protein>
<dbReference type="InterPro" id="IPR002869">
    <property type="entry name" value="Pyrv_flavodox_OxRed_cen"/>
</dbReference>
<feature type="domain" description="Pyruvate flavodoxin/ferredoxin oxidoreductase pyrimidine binding" evidence="3">
    <location>
        <begin position="258"/>
        <end position="472"/>
    </location>
</feature>
<dbReference type="SUPFAM" id="SSF52922">
    <property type="entry name" value="TK C-terminal domain-like"/>
    <property type="match status" value="1"/>
</dbReference>
<evidence type="ECO:0000256" key="1">
    <source>
        <dbReference type="ARBA" id="ARBA00023002"/>
    </source>
</evidence>
<dbReference type="SUPFAM" id="SSF53323">
    <property type="entry name" value="Pyruvate-ferredoxin oxidoreductase, PFOR, domain III"/>
    <property type="match status" value="1"/>
</dbReference>
<dbReference type="InterPro" id="IPR009014">
    <property type="entry name" value="Transketo_C/PFOR_II"/>
</dbReference>
<dbReference type="EMBL" id="JBEQNB010000006">
    <property type="protein sequence ID" value="MES0834719.1"/>
    <property type="molecule type" value="Genomic_DNA"/>
</dbReference>
<dbReference type="InterPro" id="IPR050722">
    <property type="entry name" value="Pyruvate:ferred/Flavod_OxRd"/>
</dbReference>
<dbReference type="NCBIfam" id="TIGR03710">
    <property type="entry name" value="OAFO_sf"/>
    <property type="match status" value="1"/>
</dbReference>
<proteinExistence type="predicted"/>
<evidence type="ECO:0000259" key="3">
    <source>
        <dbReference type="Pfam" id="PF01855"/>
    </source>
</evidence>
<dbReference type="PANTHER" id="PTHR32154">
    <property type="entry name" value="PYRUVATE-FLAVODOXIN OXIDOREDUCTASE-RELATED"/>
    <property type="match status" value="1"/>
</dbReference>
<dbReference type="InterPro" id="IPR022367">
    <property type="entry name" value="2-oxoacid/accept_OxRdtase_asu"/>
</dbReference>
<dbReference type="Proteomes" id="UP001432401">
    <property type="component" value="Unassembled WGS sequence"/>
</dbReference>
<accession>A0ABV1ZWK3</accession>
<dbReference type="PANTHER" id="PTHR32154:SF20">
    <property type="entry name" value="2-OXOGLUTARATE OXIDOREDUCTASE SUBUNIT KORA"/>
    <property type="match status" value="1"/>
</dbReference>
<keyword evidence="1" id="KW-0560">Oxidoreductase</keyword>
<dbReference type="Gene3D" id="3.40.50.970">
    <property type="match status" value="1"/>
</dbReference>
<evidence type="ECO:0000313" key="5">
    <source>
        <dbReference type="Proteomes" id="UP001432401"/>
    </source>
</evidence>
<dbReference type="InterPro" id="IPR029061">
    <property type="entry name" value="THDP-binding"/>
</dbReference>
<reference evidence="4 5" key="1">
    <citation type="submission" date="2024-06" db="EMBL/GenBank/DDBJ databases">
        <authorList>
            <person name="Bataeva Y.V."/>
            <person name="Grigorian L.N."/>
            <person name="Solomentsev V.I."/>
        </authorList>
    </citation>
    <scope>NUCLEOTIDE SEQUENCE [LARGE SCALE GENOMIC DNA]</scope>
    <source>
        <strain evidence="5">SCPM-O-B-12605 (RCAM04882)</strain>
    </source>
</reference>
<keyword evidence="5" id="KW-1185">Reference proteome</keyword>
<sequence>MAKQIEQLDRVIIRFAGDSGDGMQLTGDRFTQETASFGNDLSTLPNFPAEIRAPAGTLPGVSSFQLHFADHDIMTPGDAPDVLVAMNPAALKANLGDLPRGATVIVNTDEFTKRSLAKVGFTGDPLTDGTLDGLKVSAVALTSMTVAALAGADLSKKDAQRAKNMFALGLLSWMYNRPTEGTTSFLKSKFAAKPDILAANLTAFQAGWNFGETTEDFAVSYEVKPARLPAGTYRNITGNLAMAYGLIAGSTRSGLPLFLGSYPITPASDILHELSRHKRFGVRTFQAEDEIAGVGAALGAAFGGSLGVTTTSGPGMVLKQETVGLAVMTELPLLIIDVQRAGPSTGMPTKTEQTDLLMALYGRNGESPLPVVAPSSPADCFDAAVEATRLAVTYRTPVVVLSDGYLANGSEPWRLPEVGDLPVIEPGFATGPNGPDGSFLPYKRDEETLARPWAVPGTAGLEHRIGGIEKHAETGDISYTPANHDLMVRTRQAKIDAIARDIPELAVDDPDGGAGVLVLGWGGTYGSITAAVRRVRRAGGRVAQAHLRHLNPFPANLGEVLARYERVVVPEINLGQLALLLRGRFLVDVIGYNKVRGLPFKAEELADVLREVIDRD</sequence>
<dbReference type="InterPro" id="IPR019752">
    <property type="entry name" value="Pyrv/ketoisovalerate_OxRed_cat"/>
</dbReference>
<dbReference type="InterPro" id="IPR002880">
    <property type="entry name" value="Pyrv_Fd/Flavodoxin_OxRdtase_N"/>
</dbReference>
<comment type="caution">
    <text evidence="4">The sequence shown here is derived from an EMBL/GenBank/DDBJ whole genome shotgun (WGS) entry which is preliminary data.</text>
</comment>
<name>A0ABV1ZWK3_9ACTN</name>
<dbReference type="Gene3D" id="3.40.50.920">
    <property type="match status" value="1"/>
</dbReference>